<comment type="subcellular location">
    <subcellularLocation>
        <location evidence="4">Cytoplasm</location>
    </subcellularLocation>
</comment>
<dbReference type="PROSITE" id="PS00745">
    <property type="entry name" value="RF_PROK_I"/>
    <property type="match status" value="1"/>
</dbReference>
<evidence type="ECO:0000256" key="2">
    <source>
        <dbReference type="ARBA" id="ARBA00022481"/>
    </source>
</evidence>
<dbReference type="Gene3D" id="3.30.70.1660">
    <property type="match status" value="1"/>
</dbReference>
<keyword evidence="8" id="KW-1185">Reference proteome</keyword>
<dbReference type="InterPro" id="IPR000352">
    <property type="entry name" value="Pep_chain_release_fac_I"/>
</dbReference>
<evidence type="ECO:0000256" key="1">
    <source>
        <dbReference type="ARBA" id="ARBA00010835"/>
    </source>
</evidence>
<dbReference type="GO" id="GO:0005737">
    <property type="term" value="C:cytoplasm"/>
    <property type="evidence" value="ECO:0007669"/>
    <property type="project" value="UniProtKB-SubCell"/>
</dbReference>
<dbReference type="NCBIfam" id="TIGR00020">
    <property type="entry name" value="prfB"/>
    <property type="match status" value="1"/>
</dbReference>
<keyword evidence="4" id="KW-0963">Cytoplasm</keyword>
<comment type="PTM">
    <text evidence="4">Methylated by PrmC. Methylation increases the termination efficiency of RF2.</text>
</comment>
<dbReference type="AlphaFoldDB" id="A0A0F6SG86"/>
<dbReference type="KEGG" id="samy:DB32_005408"/>
<evidence type="ECO:0000256" key="4">
    <source>
        <dbReference type="HAMAP-Rule" id="MF_00094"/>
    </source>
</evidence>
<dbReference type="InterPro" id="IPR045853">
    <property type="entry name" value="Pep_chain_release_fac_I_sf"/>
</dbReference>
<dbReference type="EMBL" id="CP011125">
    <property type="protein sequence ID" value="AKF08259.1"/>
    <property type="molecule type" value="Genomic_DNA"/>
</dbReference>
<keyword evidence="2 4" id="KW-0488">Methylation</keyword>
<gene>
    <name evidence="4" type="primary">prfB</name>
    <name evidence="7" type="ORF">DB32_005408</name>
</gene>
<evidence type="ECO:0000313" key="8">
    <source>
        <dbReference type="Proteomes" id="UP000034883"/>
    </source>
</evidence>
<evidence type="ECO:0000313" key="7">
    <source>
        <dbReference type="EMBL" id="AKF08259.1"/>
    </source>
</evidence>
<reference evidence="7 8" key="1">
    <citation type="submission" date="2015-03" db="EMBL/GenBank/DDBJ databases">
        <title>Genome assembly of Sandaracinus amylolyticus DSM 53668.</title>
        <authorList>
            <person name="Sharma G."/>
            <person name="Subramanian S."/>
        </authorList>
    </citation>
    <scope>NUCLEOTIDE SEQUENCE [LARGE SCALE GENOMIC DNA]</scope>
    <source>
        <strain evidence="7 8">DSM 53668</strain>
    </source>
</reference>
<feature type="modified residue" description="N5-methylglutamine" evidence="4">
    <location>
        <position position="196"/>
    </location>
</feature>
<protein>
    <recommendedName>
        <fullName evidence="4 5">Peptide chain release factor 2</fullName>
        <shortName evidence="4">RF-2</shortName>
    </recommendedName>
</protein>
<dbReference type="InterPro" id="IPR004374">
    <property type="entry name" value="PrfB"/>
</dbReference>
<dbReference type="HAMAP" id="MF_00094">
    <property type="entry name" value="Rel_fac_2"/>
    <property type="match status" value="1"/>
</dbReference>
<dbReference type="Pfam" id="PF00472">
    <property type="entry name" value="RF-1"/>
    <property type="match status" value="1"/>
</dbReference>
<evidence type="ECO:0000256" key="5">
    <source>
        <dbReference type="NCBIfam" id="TIGR00020"/>
    </source>
</evidence>
<dbReference type="PANTHER" id="PTHR43116:SF3">
    <property type="entry name" value="CLASS I PEPTIDE CHAIN RELEASE FACTOR"/>
    <property type="match status" value="1"/>
</dbReference>
<sequence length="326" mass="36259">MVQEKAAIEAVVAKFEKLQRETKDLGDLLEMADGDASIIDEVITQIPELEKGTRQMEVARMLAGKTDRSDAIVTIHPGTGGVDAQDWAEMLLRMYLRWCEKKGYKTEIVDQQAGEQAGIKGATIHVRGPFAYGYLRAENGVHRLIRISPFDANARRQTAFASLEVVPDLDDDVGEIEIKPEDLQVDTFRAGGKGGQHVNKTESAIRITHIPSGVIVACQAERSQHKNRATAMKMLRGKLYELERQKREAEFQANYGVDKMESGFGSQVRTYTLAPYRLVKDERTEFKTGAVDAVLDGDLDDLIEAYLMKTADQRKKKDEAATAAAQ</sequence>
<comment type="similarity">
    <text evidence="1 4">Belongs to the prokaryotic/mitochondrial release factor family.</text>
</comment>
<evidence type="ECO:0000256" key="3">
    <source>
        <dbReference type="ARBA" id="ARBA00022917"/>
    </source>
</evidence>
<comment type="function">
    <text evidence="4">Peptide chain release factor 2 directs the termination of translation in response to the peptide chain termination codons UGA and UAA.</text>
</comment>
<dbReference type="SMART" id="SM00937">
    <property type="entry name" value="PCRF"/>
    <property type="match status" value="1"/>
</dbReference>
<dbReference type="InterPro" id="IPR005139">
    <property type="entry name" value="PCRF"/>
</dbReference>
<dbReference type="GO" id="GO:0016149">
    <property type="term" value="F:translation release factor activity, codon specific"/>
    <property type="evidence" value="ECO:0007669"/>
    <property type="project" value="UniProtKB-UniRule"/>
</dbReference>
<dbReference type="Proteomes" id="UP000034883">
    <property type="component" value="Chromosome"/>
</dbReference>
<evidence type="ECO:0000259" key="6">
    <source>
        <dbReference type="PROSITE" id="PS00745"/>
    </source>
</evidence>
<name>A0A0F6SG86_9BACT</name>
<dbReference type="SUPFAM" id="SSF75620">
    <property type="entry name" value="Release factor"/>
    <property type="match status" value="1"/>
</dbReference>
<proteinExistence type="inferred from homology"/>
<feature type="domain" description="Prokaryotic-type class I peptide chain release factors" evidence="6">
    <location>
        <begin position="189"/>
        <end position="205"/>
    </location>
</feature>
<keyword evidence="3 4" id="KW-0648">Protein biosynthesis</keyword>
<dbReference type="PANTHER" id="PTHR43116">
    <property type="entry name" value="PEPTIDE CHAIN RELEASE FACTOR 2"/>
    <property type="match status" value="1"/>
</dbReference>
<dbReference type="FunFam" id="3.30.160.20:FF:000004">
    <property type="entry name" value="Peptide chain release factor 1"/>
    <property type="match status" value="1"/>
</dbReference>
<dbReference type="Gene3D" id="3.30.160.20">
    <property type="match status" value="1"/>
</dbReference>
<dbReference type="Pfam" id="PF03462">
    <property type="entry name" value="PCRF"/>
    <property type="match status" value="1"/>
</dbReference>
<organism evidence="7 8">
    <name type="scientific">Sandaracinus amylolyticus</name>
    <dbReference type="NCBI Taxonomy" id="927083"/>
    <lineage>
        <taxon>Bacteria</taxon>
        <taxon>Pseudomonadati</taxon>
        <taxon>Myxococcota</taxon>
        <taxon>Polyangia</taxon>
        <taxon>Polyangiales</taxon>
        <taxon>Sandaracinaceae</taxon>
        <taxon>Sandaracinus</taxon>
    </lineage>
</organism>
<dbReference type="STRING" id="927083.DB32_005408"/>
<dbReference type="Gene3D" id="1.20.58.410">
    <property type="entry name" value="Release factor"/>
    <property type="match status" value="1"/>
</dbReference>
<accession>A0A0F6SG86</accession>